<dbReference type="AlphaFoldDB" id="A0A061S2S6"/>
<evidence type="ECO:0000259" key="2">
    <source>
        <dbReference type="Pfam" id="PF00383"/>
    </source>
</evidence>
<dbReference type="Gene3D" id="3.40.140.10">
    <property type="entry name" value="Cytidine Deaminase, domain 2"/>
    <property type="match status" value="1"/>
</dbReference>
<keyword evidence="1" id="KW-0175">Coiled coil</keyword>
<reference evidence="3" key="1">
    <citation type="submission" date="2014-05" db="EMBL/GenBank/DDBJ databases">
        <title>The transcriptome of the halophilic microalga Tetraselmis sp. GSL018 isolated from the Great Salt Lake, Utah.</title>
        <authorList>
            <person name="Jinkerson R.E."/>
            <person name="D'Adamo S."/>
            <person name="Posewitz M.C."/>
        </authorList>
    </citation>
    <scope>NUCLEOTIDE SEQUENCE</scope>
    <source>
        <strain evidence="3">GSL018</strain>
    </source>
</reference>
<evidence type="ECO:0000256" key="1">
    <source>
        <dbReference type="SAM" id="Coils"/>
    </source>
</evidence>
<gene>
    <name evidence="3" type="ORF">TSPGSL018_18550</name>
</gene>
<dbReference type="SUPFAM" id="SSF53927">
    <property type="entry name" value="Cytidine deaminase-like"/>
    <property type="match status" value="1"/>
</dbReference>
<name>A0A061S2S6_9CHLO</name>
<dbReference type="InterPro" id="IPR016193">
    <property type="entry name" value="Cytidine_deaminase-like"/>
</dbReference>
<evidence type="ECO:0000313" key="3">
    <source>
        <dbReference type="EMBL" id="JAC77081.1"/>
    </source>
</evidence>
<dbReference type="InterPro" id="IPR002125">
    <property type="entry name" value="CMP_dCMP_dom"/>
</dbReference>
<feature type="coiled-coil region" evidence="1">
    <location>
        <begin position="167"/>
        <end position="194"/>
    </location>
</feature>
<dbReference type="Pfam" id="PF00383">
    <property type="entry name" value="dCMP_cyt_deam_1"/>
    <property type="match status" value="1"/>
</dbReference>
<dbReference type="EMBL" id="GBEZ01008460">
    <property type="protein sequence ID" value="JAC77081.1"/>
    <property type="molecule type" value="Transcribed_RNA"/>
</dbReference>
<dbReference type="GO" id="GO:0003824">
    <property type="term" value="F:catalytic activity"/>
    <property type="evidence" value="ECO:0007669"/>
    <property type="project" value="InterPro"/>
</dbReference>
<dbReference type="CDD" id="cd01285">
    <property type="entry name" value="nucleoside_deaminase"/>
    <property type="match status" value="1"/>
</dbReference>
<protein>
    <submittedName>
        <fullName evidence="3">Cytidine deaminase</fullName>
    </submittedName>
</protein>
<accession>A0A061S2S6</accession>
<sequence>MSCESVGADFLSRLLDVIEHDILPKTKEAVQEGNKVFGAAVIRKRDLELVAADTNKELEWPLLHGEVSCLRTYNQLKERPNPKDCIFIATHEPCPLCLSAITWSGFDNFYYLFSYNDTKDAFNIPHDLKILKEVFNCENGEYARVNDFWRANDIAVLAQGIQDKEQCRSLKLRLSTLKQKYEDMSKMYQDSKKDNDIPLA</sequence>
<proteinExistence type="predicted"/>
<organism evidence="3">
    <name type="scientific">Tetraselmis sp. GSL018</name>
    <dbReference type="NCBI Taxonomy" id="582737"/>
    <lineage>
        <taxon>Eukaryota</taxon>
        <taxon>Viridiplantae</taxon>
        <taxon>Chlorophyta</taxon>
        <taxon>core chlorophytes</taxon>
        <taxon>Chlorodendrophyceae</taxon>
        <taxon>Chlorodendrales</taxon>
        <taxon>Chlorodendraceae</taxon>
        <taxon>Tetraselmis</taxon>
    </lineage>
</organism>
<feature type="domain" description="CMP/dCMP-type deaminase" evidence="2">
    <location>
        <begin position="26"/>
        <end position="111"/>
    </location>
</feature>